<evidence type="ECO:0000313" key="2">
    <source>
        <dbReference type="Proteomes" id="UP001147752"/>
    </source>
</evidence>
<comment type="caution">
    <text evidence="1">The sequence shown here is derived from an EMBL/GenBank/DDBJ whole genome shotgun (WGS) entry which is preliminary data.</text>
</comment>
<sequence>MTIIYVIEDEMRRTQKNKAIEYYLGLLKGKLAGLRAQLLEPVGGASSGGGAGFDVSKSGDARVALVGFPSLKS</sequence>
<dbReference type="RefSeq" id="XP_056580507.1">
    <property type="nucleotide sequence ID" value="XM_056724257.1"/>
</dbReference>
<dbReference type="GeneID" id="81463440"/>
<name>A0A9W9S9G0_9EURO</name>
<dbReference type="GO" id="GO:0005525">
    <property type="term" value="F:GTP binding"/>
    <property type="evidence" value="ECO:0007669"/>
    <property type="project" value="InterPro"/>
</dbReference>
<keyword evidence="2" id="KW-1185">Reference proteome</keyword>
<reference evidence="1" key="2">
    <citation type="journal article" date="2023" name="IMA Fungus">
        <title>Comparative genomic study of the Penicillium genus elucidates a diverse pangenome and 15 lateral gene transfer events.</title>
        <authorList>
            <person name="Petersen C."/>
            <person name="Sorensen T."/>
            <person name="Nielsen M.R."/>
            <person name="Sondergaard T.E."/>
            <person name="Sorensen J.L."/>
            <person name="Fitzpatrick D.A."/>
            <person name="Frisvad J.C."/>
            <person name="Nielsen K.L."/>
        </authorList>
    </citation>
    <scope>NUCLEOTIDE SEQUENCE</scope>
    <source>
        <strain evidence="1">IBT 3081</strain>
    </source>
</reference>
<dbReference type="EMBL" id="JAPZBT010000002">
    <property type="protein sequence ID" value="KAJ5374521.1"/>
    <property type="molecule type" value="Genomic_DNA"/>
</dbReference>
<gene>
    <name evidence="1" type="ORF">N7517_006527</name>
</gene>
<proteinExistence type="predicted"/>
<organism evidence="1 2">
    <name type="scientific">Penicillium concentricum</name>
    <dbReference type="NCBI Taxonomy" id="293559"/>
    <lineage>
        <taxon>Eukaryota</taxon>
        <taxon>Fungi</taxon>
        <taxon>Dikarya</taxon>
        <taxon>Ascomycota</taxon>
        <taxon>Pezizomycotina</taxon>
        <taxon>Eurotiomycetes</taxon>
        <taxon>Eurotiomycetidae</taxon>
        <taxon>Eurotiales</taxon>
        <taxon>Aspergillaceae</taxon>
        <taxon>Penicillium</taxon>
    </lineage>
</organism>
<dbReference type="GO" id="GO:0003924">
    <property type="term" value="F:GTPase activity"/>
    <property type="evidence" value="ECO:0007669"/>
    <property type="project" value="InterPro"/>
</dbReference>
<accession>A0A9W9S9G0</accession>
<evidence type="ECO:0000313" key="1">
    <source>
        <dbReference type="EMBL" id="KAJ5374521.1"/>
    </source>
</evidence>
<protein>
    <submittedName>
        <fullName evidence="1">Uncharacterized protein</fullName>
    </submittedName>
</protein>
<dbReference type="AlphaFoldDB" id="A0A9W9S9G0"/>
<dbReference type="InterPro" id="IPR045001">
    <property type="entry name" value="DRG"/>
</dbReference>
<dbReference type="Gene3D" id="6.10.140.1070">
    <property type="match status" value="1"/>
</dbReference>
<reference evidence="1" key="1">
    <citation type="submission" date="2022-12" db="EMBL/GenBank/DDBJ databases">
        <authorList>
            <person name="Petersen C."/>
        </authorList>
    </citation>
    <scope>NUCLEOTIDE SEQUENCE</scope>
    <source>
        <strain evidence="1">IBT 3081</strain>
    </source>
</reference>
<dbReference type="Proteomes" id="UP001147752">
    <property type="component" value="Unassembled WGS sequence"/>
</dbReference>
<dbReference type="PANTHER" id="PTHR43127">
    <property type="entry name" value="DEVELOPMENTALLY-REGULATED GTP-BINDING PROTEIN 2"/>
    <property type="match status" value="1"/>
</dbReference>